<keyword evidence="1" id="KW-0812">Transmembrane</keyword>
<dbReference type="AlphaFoldDB" id="A0A8S9ZJ24"/>
<feature type="transmembrane region" description="Helical" evidence="1">
    <location>
        <begin position="7"/>
        <end position="26"/>
    </location>
</feature>
<name>A0A8S9ZJ24_9BILA</name>
<feature type="transmembrane region" description="Helical" evidence="1">
    <location>
        <begin position="57"/>
        <end position="81"/>
    </location>
</feature>
<comment type="caution">
    <text evidence="2">The sequence shown here is derived from an EMBL/GenBank/DDBJ whole genome shotgun (WGS) entry which is preliminary data.</text>
</comment>
<organism evidence="2 3">
    <name type="scientific">Meloidogyne graminicola</name>
    <dbReference type="NCBI Taxonomy" id="189291"/>
    <lineage>
        <taxon>Eukaryota</taxon>
        <taxon>Metazoa</taxon>
        <taxon>Ecdysozoa</taxon>
        <taxon>Nematoda</taxon>
        <taxon>Chromadorea</taxon>
        <taxon>Rhabditida</taxon>
        <taxon>Tylenchina</taxon>
        <taxon>Tylenchomorpha</taxon>
        <taxon>Tylenchoidea</taxon>
        <taxon>Meloidogynidae</taxon>
        <taxon>Meloidogyninae</taxon>
        <taxon>Meloidogyne</taxon>
    </lineage>
</organism>
<gene>
    <name evidence="2" type="ORF">Mgra_00007206</name>
</gene>
<dbReference type="EMBL" id="JABEBT010000077">
    <property type="protein sequence ID" value="KAF7633413.1"/>
    <property type="molecule type" value="Genomic_DNA"/>
</dbReference>
<keyword evidence="3" id="KW-1185">Reference proteome</keyword>
<sequence>MKINKSIYLICLIYLIQIIIEIILLFKTFSSFSTTTTTTLFLFYGIKQKQTKYFKPFLYIGIIWNFILLLLFIFCIIELIVAGKHFCAQIELTLNNLFNEKKENLFSESPNIF</sequence>
<evidence type="ECO:0000256" key="1">
    <source>
        <dbReference type="SAM" id="Phobius"/>
    </source>
</evidence>
<accession>A0A8S9ZJ24</accession>
<protein>
    <submittedName>
        <fullName evidence="2">Uncharacterized protein</fullName>
    </submittedName>
</protein>
<reference evidence="2" key="1">
    <citation type="journal article" date="2020" name="Ecol. Evol.">
        <title>Genome structure and content of the rice root-knot nematode (Meloidogyne graminicola).</title>
        <authorList>
            <person name="Phan N.T."/>
            <person name="Danchin E.G.J."/>
            <person name="Klopp C."/>
            <person name="Perfus-Barbeoch L."/>
            <person name="Kozlowski D.K."/>
            <person name="Koutsovoulos G.D."/>
            <person name="Lopez-Roques C."/>
            <person name="Bouchez O."/>
            <person name="Zahm M."/>
            <person name="Besnard G."/>
            <person name="Bellafiore S."/>
        </authorList>
    </citation>
    <scope>NUCLEOTIDE SEQUENCE</scope>
    <source>
        <strain evidence="2">VN-18</strain>
    </source>
</reference>
<keyword evidence="1" id="KW-1133">Transmembrane helix</keyword>
<evidence type="ECO:0000313" key="2">
    <source>
        <dbReference type="EMBL" id="KAF7633413.1"/>
    </source>
</evidence>
<dbReference type="Proteomes" id="UP000605970">
    <property type="component" value="Unassembled WGS sequence"/>
</dbReference>
<dbReference type="OrthoDB" id="71307at2759"/>
<evidence type="ECO:0000313" key="3">
    <source>
        <dbReference type="Proteomes" id="UP000605970"/>
    </source>
</evidence>
<proteinExistence type="predicted"/>
<keyword evidence="1" id="KW-0472">Membrane</keyword>